<evidence type="ECO:0000256" key="1">
    <source>
        <dbReference type="ARBA" id="ARBA00022801"/>
    </source>
</evidence>
<accession>A0A813L3M8</accession>
<evidence type="ECO:0000313" key="5">
    <source>
        <dbReference type="Proteomes" id="UP000626109"/>
    </source>
</evidence>
<protein>
    <recommendedName>
        <fullName evidence="3">Alpha/beta hydrolase fold-3 domain-containing protein</fullName>
    </recommendedName>
</protein>
<reference evidence="4" key="1">
    <citation type="submission" date="2021-02" db="EMBL/GenBank/DDBJ databases">
        <authorList>
            <person name="Dougan E. K."/>
            <person name="Rhodes N."/>
            <person name="Thang M."/>
            <person name="Chan C."/>
        </authorList>
    </citation>
    <scope>NUCLEOTIDE SEQUENCE</scope>
</reference>
<evidence type="ECO:0000259" key="3">
    <source>
        <dbReference type="Pfam" id="PF07859"/>
    </source>
</evidence>
<dbReference type="InterPro" id="IPR029058">
    <property type="entry name" value="AB_hydrolase_fold"/>
</dbReference>
<dbReference type="PANTHER" id="PTHR48081:SF6">
    <property type="entry name" value="PEPTIDASE S9 PROLYL OLIGOPEPTIDASE CATALYTIC DOMAIN-CONTAINING PROTEIN"/>
    <property type="match status" value="1"/>
</dbReference>
<proteinExistence type="predicted"/>
<feature type="domain" description="Alpha/beta hydrolase fold-3" evidence="3">
    <location>
        <begin position="172"/>
        <end position="345"/>
    </location>
</feature>
<comment type="caution">
    <text evidence="4">The sequence shown here is derived from an EMBL/GenBank/DDBJ whole genome shotgun (WGS) entry which is preliminary data.</text>
</comment>
<evidence type="ECO:0000313" key="4">
    <source>
        <dbReference type="EMBL" id="CAE8719895.1"/>
    </source>
</evidence>
<dbReference type="Gene3D" id="3.40.50.1820">
    <property type="entry name" value="alpha/beta hydrolase"/>
    <property type="match status" value="1"/>
</dbReference>
<dbReference type="Pfam" id="PF07859">
    <property type="entry name" value="Abhydrolase_3"/>
    <property type="match status" value="1"/>
</dbReference>
<keyword evidence="1" id="KW-0378">Hydrolase</keyword>
<organism evidence="4 5">
    <name type="scientific">Polarella glacialis</name>
    <name type="common">Dinoflagellate</name>
    <dbReference type="NCBI Taxonomy" id="89957"/>
    <lineage>
        <taxon>Eukaryota</taxon>
        <taxon>Sar</taxon>
        <taxon>Alveolata</taxon>
        <taxon>Dinophyceae</taxon>
        <taxon>Suessiales</taxon>
        <taxon>Suessiaceae</taxon>
        <taxon>Polarella</taxon>
    </lineage>
</organism>
<dbReference type="Proteomes" id="UP000626109">
    <property type="component" value="Unassembled WGS sequence"/>
</dbReference>
<dbReference type="InterPro" id="IPR050300">
    <property type="entry name" value="GDXG_lipolytic_enzyme"/>
</dbReference>
<feature type="region of interest" description="Disordered" evidence="2">
    <location>
        <begin position="1"/>
        <end position="21"/>
    </location>
</feature>
<dbReference type="InterPro" id="IPR013094">
    <property type="entry name" value="AB_hydrolase_3"/>
</dbReference>
<sequence>MGRLPRAKDPKHKGTGKSPVKRTARLKLGFSRVHKPIVPKQEWCNLPNWIVLHAERGPLPKCWDGHRLHRESQDGRKHKACTWCEQRAPAGSPVLVCRKCPWWLVCSSCEGRPRLPKLMHDPLFHGRHSPCLLPPSTAVAPGSQGTVIICPGGNYEFLVPHEGLPAAEWLAEQGIRAVVLRYRLLPDYGLTDMLEDLGEAVELVRHAHGGPIAAMGFSAGGHLVASLALKSGANGKVKKADSKLCRPLDAQVLIYPCIDGSDWGHKDHCGFSDFDRCFPMAQSLLGSREALLGGTGFAAPPTFLVASSKDEASPPKQHTDRYAAALRKAGVPYTYLRRNYGPHGFGLSGGWTETCVEWLKAEGFGLATIQG</sequence>
<dbReference type="SUPFAM" id="SSF53474">
    <property type="entry name" value="alpha/beta-Hydrolases"/>
    <property type="match status" value="1"/>
</dbReference>
<dbReference type="AlphaFoldDB" id="A0A813L3M8"/>
<dbReference type="EMBL" id="CAJNNW010033677">
    <property type="protein sequence ID" value="CAE8719895.1"/>
    <property type="molecule type" value="Genomic_DNA"/>
</dbReference>
<feature type="compositionally biased region" description="Basic residues" evidence="2">
    <location>
        <begin position="9"/>
        <end position="21"/>
    </location>
</feature>
<dbReference type="PANTHER" id="PTHR48081">
    <property type="entry name" value="AB HYDROLASE SUPERFAMILY PROTEIN C4A8.06C"/>
    <property type="match status" value="1"/>
</dbReference>
<name>A0A813L3M8_POLGL</name>
<gene>
    <name evidence="4" type="ORF">PGLA2088_LOCUS40955</name>
</gene>
<evidence type="ECO:0000256" key="2">
    <source>
        <dbReference type="SAM" id="MobiDB-lite"/>
    </source>
</evidence>
<dbReference type="GO" id="GO:0016787">
    <property type="term" value="F:hydrolase activity"/>
    <property type="evidence" value="ECO:0007669"/>
    <property type="project" value="UniProtKB-KW"/>
</dbReference>